<dbReference type="Gene3D" id="3.40.50.11790">
    <property type="match status" value="1"/>
</dbReference>
<evidence type="ECO:0000259" key="3">
    <source>
        <dbReference type="Pfam" id="PF17481"/>
    </source>
</evidence>
<dbReference type="RefSeq" id="WP_104373565.1">
    <property type="nucleotide sequence ID" value="NZ_BFAV01000172.1"/>
</dbReference>
<comment type="caution">
    <text evidence="5">The sequence shown here is derived from an EMBL/GenBank/DDBJ whole genome shotgun (WGS) entry which is preliminary data.</text>
</comment>
<dbReference type="InterPro" id="IPR035089">
    <property type="entry name" value="Phage_sheath_subtilisin"/>
</dbReference>
<accession>A0A2L2XMD6</accession>
<gene>
    <name evidence="5" type="ORF">DCCM_4625</name>
</gene>
<dbReference type="InterPro" id="IPR035326">
    <property type="entry name" value="Beta_sandwich_Seath"/>
</dbReference>
<feature type="domain" description="Phage tail sheath protein-like beta-sandwich" evidence="3">
    <location>
        <begin position="96"/>
        <end position="207"/>
    </location>
</feature>
<dbReference type="Gene3D" id="3.30.1370.220">
    <property type="match status" value="1"/>
</dbReference>
<organism evidence="5 6">
    <name type="scientific">Desulfocucumis palustris</name>
    <dbReference type="NCBI Taxonomy" id="1898651"/>
    <lineage>
        <taxon>Bacteria</taxon>
        <taxon>Bacillati</taxon>
        <taxon>Bacillota</taxon>
        <taxon>Clostridia</taxon>
        <taxon>Eubacteriales</taxon>
        <taxon>Desulfocucumaceae</taxon>
        <taxon>Desulfocucumis</taxon>
    </lineage>
</organism>
<evidence type="ECO:0000313" key="5">
    <source>
        <dbReference type="EMBL" id="GBF35496.1"/>
    </source>
</evidence>
<evidence type="ECO:0000259" key="4">
    <source>
        <dbReference type="Pfam" id="PF17482"/>
    </source>
</evidence>
<feature type="domain" description="Tail sheath protein C-terminal" evidence="4">
    <location>
        <begin position="382"/>
        <end position="489"/>
    </location>
</feature>
<dbReference type="Gene3D" id="2.60.40.4290">
    <property type="match status" value="1"/>
</dbReference>
<dbReference type="Pfam" id="PF04984">
    <property type="entry name" value="Phage_sheath_1"/>
    <property type="match status" value="1"/>
</dbReference>
<sequence>MAGGTWSATEIPVLPGLYLNFEAAALAAIQPGARGVVVAPVKAHWGPVREFVEINSEAAINDYFSADHTGGSTAATTLKLILLGGAGKVLAYRLADGSAAKAGVTLKDGSAADVLGITARYEGARGNNFKITVGDNPADGVNKQDLQLFEGSVLLRTFTFNKGAGVVDNAVAAINSDPANKWVRAAKLAGGDGTIAGVPDQPLSGGNSGIASIGAAEYAGALTAFETRDFNLIALDGVYDPAIQTSLVSWAGRMREEGKGIIAVLGGQASDDTAPEAVGKAIARSAGFNHEGIVNVGTGAILDGVAYSSAQLSAYVAGLIAGQKLSEATTYAATPFDDVTRRWTRSEMEQAVAGGVFLLFHDGLLVKALRGMNSLVTLRQGQNNSWKKIRTIRVMDAVNTDLLRAAEDNYIGKVNNTEEGRLALIGACKQYMQSLAQAGIIENTGWDVYLDPDYYGTGAVNTPEPDQVYLRWEARLTDVMEQIFGTFIVK</sequence>
<dbReference type="OrthoDB" id="89060at2"/>
<evidence type="ECO:0000313" key="6">
    <source>
        <dbReference type="Proteomes" id="UP000239549"/>
    </source>
</evidence>
<dbReference type="EMBL" id="BFAV01000172">
    <property type="protein sequence ID" value="GBF35496.1"/>
    <property type="molecule type" value="Genomic_DNA"/>
</dbReference>
<comment type="similarity">
    <text evidence="1">Belongs to the myoviridae tail sheath protein family.</text>
</comment>
<name>A0A2L2XMD6_9FIRM</name>
<protein>
    <submittedName>
        <fullName evidence="5">Phage-like element PBSX protein xkdK</fullName>
    </submittedName>
</protein>
<dbReference type="Pfam" id="PF17482">
    <property type="entry name" value="Phage_sheath_1C"/>
    <property type="match status" value="1"/>
</dbReference>
<feature type="domain" description="Tail sheath protein subtilisin-like" evidence="2">
    <location>
        <begin position="212"/>
        <end position="362"/>
    </location>
</feature>
<proteinExistence type="inferred from homology"/>
<evidence type="ECO:0000256" key="1">
    <source>
        <dbReference type="ARBA" id="ARBA00008005"/>
    </source>
</evidence>
<dbReference type="Proteomes" id="UP000239549">
    <property type="component" value="Unassembled WGS sequence"/>
</dbReference>
<dbReference type="Gene3D" id="3.30.360.90">
    <property type="match status" value="1"/>
</dbReference>
<dbReference type="AlphaFoldDB" id="A0A2L2XMD6"/>
<dbReference type="Gene3D" id="3.30.1490.360">
    <property type="match status" value="1"/>
</dbReference>
<dbReference type="Pfam" id="PF17481">
    <property type="entry name" value="Phage_sheath_domII"/>
    <property type="match status" value="1"/>
</dbReference>
<dbReference type="InterPro" id="IPR020287">
    <property type="entry name" value="Tail_sheath_C"/>
</dbReference>
<evidence type="ECO:0000259" key="2">
    <source>
        <dbReference type="Pfam" id="PF04984"/>
    </source>
</evidence>
<keyword evidence="6" id="KW-1185">Reference proteome</keyword>
<reference evidence="6" key="1">
    <citation type="submission" date="2018-02" db="EMBL/GenBank/DDBJ databases">
        <title>Genome sequence of Desulfocucumis palustris strain NAW-5.</title>
        <authorList>
            <person name="Watanabe M."/>
            <person name="Kojima H."/>
            <person name="Fukui M."/>
        </authorList>
    </citation>
    <scope>NUCLEOTIDE SEQUENCE [LARGE SCALE GENOMIC DNA]</scope>
    <source>
        <strain evidence="6">NAW-5</strain>
    </source>
</reference>